<evidence type="ECO:0000256" key="5">
    <source>
        <dbReference type="ARBA" id="ARBA00023040"/>
    </source>
</evidence>
<evidence type="ECO:0000256" key="7">
    <source>
        <dbReference type="ARBA" id="ARBA00023170"/>
    </source>
</evidence>
<keyword evidence="8" id="KW-0807">Transducer</keyword>
<dbReference type="InterPro" id="IPR017452">
    <property type="entry name" value="GPCR_Rhodpsn_7TM"/>
</dbReference>
<keyword evidence="6 9" id="KW-0472">Membrane</keyword>
<comment type="subcellular location">
    <subcellularLocation>
        <location evidence="1">Cell membrane</location>
        <topology evidence="1">Multi-pass membrane protein</topology>
    </subcellularLocation>
</comment>
<keyword evidence="4 9" id="KW-1133">Transmembrane helix</keyword>
<dbReference type="PANTHER" id="PTHR24228">
    <property type="entry name" value="B2 BRADYKININ RECEPTOR/ANGIOTENSIN II RECEPTOR"/>
    <property type="match status" value="1"/>
</dbReference>
<feature type="transmembrane region" description="Helical" evidence="9">
    <location>
        <begin position="16"/>
        <end position="43"/>
    </location>
</feature>
<protein>
    <recommendedName>
        <fullName evidence="10">G-protein coupled receptors family 1 profile domain-containing protein</fullName>
    </recommendedName>
</protein>
<feature type="transmembrane region" description="Helical" evidence="9">
    <location>
        <begin position="262"/>
        <end position="287"/>
    </location>
</feature>
<accession>A0A137PA27</accession>
<evidence type="ECO:0000313" key="12">
    <source>
        <dbReference type="Proteomes" id="UP000070444"/>
    </source>
</evidence>
<feature type="transmembrane region" description="Helical" evidence="9">
    <location>
        <begin position="233"/>
        <end position="256"/>
    </location>
</feature>
<organism evidence="11 12">
    <name type="scientific">Conidiobolus coronatus (strain ATCC 28846 / CBS 209.66 / NRRL 28638)</name>
    <name type="common">Delacroixia coronata</name>
    <dbReference type="NCBI Taxonomy" id="796925"/>
    <lineage>
        <taxon>Eukaryota</taxon>
        <taxon>Fungi</taxon>
        <taxon>Fungi incertae sedis</taxon>
        <taxon>Zoopagomycota</taxon>
        <taxon>Entomophthoromycotina</taxon>
        <taxon>Entomophthoromycetes</taxon>
        <taxon>Entomophthorales</taxon>
        <taxon>Ancylistaceae</taxon>
        <taxon>Conidiobolus</taxon>
    </lineage>
</organism>
<evidence type="ECO:0000256" key="4">
    <source>
        <dbReference type="ARBA" id="ARBA00022989"/>
    </source>
</evidence>
<evidence type="ECO:0000256" key="3">
    <source>
        <dbReference type="ARBA" id="ARBA00022692"/>
    </source>
</evidence>
<dbReference type="Gene3D" id="1.20.1070.10">
    <property type="entry name" value="Rhodopsin 7-helix transmembrane proteins"/>
    <property type="match status" value="1"/>
</dbReference>
<feature type="transmembrane region" description="Helical" evidence="9">
    <location>
        <begin position="174"/>
        <end position="202"/>
    </location>
</feature>
<evidence type="ECO:0000256" key="2">
    <source>
        <dbReference type="ARBA" id="ARBA00022475"/>
    </source>
</evidence>
<keyword evidence="2" id="KW-1003">Cell membrane</keyword>
<gene>
    <name evidence="11" type="ORF">CONCODRAFT_169615</name>
</gene>
<dbReference type="EMBL" id="KQ964467">
    <property type="protein sequence ID" value="KXN71781.1"/>
    <property type="molecule type" value="Genomic_DNA"/>
</dbReference>
<evidence type="ECO:0000313" key="11">
    <source>
        <dbReference type="EMBL" id="KXN71781.1"/>
    </source>
</evidence>
<dbReference type="GO" id="GO:0005886">
    <property type="term" value="C:plasma membrane"/>
    <property type="evidence" value="ECO:0007669"/>
    <property type="project" value="UniProtKB-SubCell"/>
</dbReference>
<dbReference type="InterPro" id="IPR000276">
    <property type="entry name" value="GPCR_Rhodpsn"/>
</dbReference>
<evidence type="ECO:0000256" key="6">
    <source>
        <dbReference type="ARBA" id="ARBA00023136"/>
    </source>
</evidence>
<dbReference type="PROSITE" id="PS50262">
    <property type="entry name" value="G_PROTEIN_RECEP_F1_2"/>
    <property type="match status" value="1"/>
</dbReference>
<keyword evidence="7" id="KW-0675">Receptor</keyword>
<dbReference type="CDD" id="cd00637">
    <property type="entry name" value="7tm_classA_rhodopsin-like"/>
    <property type="match status" value="1"/>
</dbReference>
<dbReference type="Proteomes" id="UP000070444">
    <property type="component" value="Unassembled WGS sequence"/>
</dbReference>
<dbReference type="PROSITE" id="PS00237">
    <property type="entry name" value="G_PROTEIN_RECEP_F1_1"/>
    <property type="match status" value="1"/>
</dbReference>
<feature type="domain" description="G-protein coupled receptors family 1 profile" evidence="10">
    <location>
        <begin position="37"/>
        <end position="284"/>
    </location>
</feature>
<proteinExistence type="predicted"/>
<evidence type="ECO:0000256" key="8">
    <source>
        <dbReference type="ARBA" id="ARBA00023224"/>
    </source>
</evidence>
<feature type="transmembrane region" description="Helical" evidence="9">
    <location>
        <begin position="131"/>
        <end position="154"/>
    </location>
</feature>
<sequence>MDWHTRYVEVVENAGLLIIIVGVYGILVGIVGAVLTGSLLMILRKYKWRQMHIDMKLATMMVTLDFIASLGLAMDCVASLLPWKFFVMFRETCSLCTLLLASTYHSSVYLVSVISIERCLLVVYGIKLPNLLYYIVVFLTINVSVVLVCVEIGFDQVILQPIGTYCLFDPSNPIGYVGMAIIAGMGLTSLLVTAVSYVIIAIDRRTKSRKEMAELGLDPKQVMRETNSTIMRSLTIAALFVVAYIPELSNFVIALVNHRQSSLYWDFVGILFLSPNTIFNPVILLAINQNLWNDFKLLWIPILQKIGLKKKDEVDQINYNEQEK</sequence>
<dbReference type="AlphaFoldDB" id="A0A137PA27"/>
<keyword evidence="5" id="KW-0297">G-protein coupled receptor</keyword>
<keyword evidence="3 9" id="KW-0812">Transmembrane</keyword>
<dbReference type="SUPFAM" id="SSF81321">
    <property type="entry name" value="Family A G protein-coupled receptor-like"/>
    <property type="match status" value="1"/>
</dbReference>
<evidence type="ECO:0000256" key="9">
    <source>
        <dbReference type="SAM" id="Phobius"/>
    </source>
</evidence>
<dbReference type="PANTHER" id="PTHR24228:SF59">
    <property type="entry name" value="NEUROPEPTIDE RECEPTOR 15"/>
    <property type="match status" value="1"/>
</dbReference>
<keyword evidence="12" id="KW-1185">Reference proteome</keyword>
<dbReference type="GO" id="GO:0004930">
    <property type="term" value="F:G protein-coupled receptor activity"/>
    <property type="evidence" value="ECO:0007669"/>
    <property type="project" value="UniProtKB-KW"/>
</dbReference>
<feature type="transmembrane region" description="Helical" evidence="9">
    <location>
        <begin position="64"/>
        <end position="86"/>
    </location>
</feature>
<feature type="transmembrane region" description="Helical" evidence="9">
    <location>
        <begin position="106"/>
        <end position="124"/>
    </location>
</feature>
<name>A0A137PA27_CONC2</name>
<evidence type="ECO:0000256" key="1">
    <source>
        <dbReference type="ARBA" id="ARBA00004651"/>
    </source>
</evidence>
<reference evidence="11 12" key="1">
    <citation type="journal article" date="2015" name="Genome Biol. Evol.">
        <title>Phylogenomic analyses indicate that early fungi evolved digesting cell walls of algal ancestors of land plants.</title>
        <authorList>
            <person name="Chang Y."/>
            <person name="Wang S."/>
            <person name="Sekimoto S."/>
            <person name="Aerts A.L."/>
            <person name="Choi C."/>
            <person name="Clum A."/>
            <person name="LaButti K.M."/>
            <person name="Lindquist E.A."/>
            <person name="Yee Ngan C."/>
            <person name="Ohm R.A."/>
            <person name="Salamov A.A."/>
            <person name="Grigoriev I.V."/>
            <person name="Spatafora J.W."/>
            <person name="Berbee M.L."/>
        </authorList>
    </citation>
    <scope>NUCLEOTIDE SEQUENCE [LARGE SCALE GENOMIC DNA]</scope>
    <source>
        <strain evidence="11 12">NRRL 28638</strain>
    </source>
</reference>
<evidence type="ECO:0000259" key="10">
    <source>
        <dbReference type="PROSITE" id="PS50262"/>
    </source>
</evidence>